<dbReference type="Pfam" id="PF04564">
    <property type="entry name" value="U-box"/>
    <property type="match status" value="1"/>
</dbReference>
<dbReference type="PANTHER" id="PTHR45958">
    <property type="entry name" value="RING-TYPE E3 UBIQUITIN TRANSFERASE"/>
    <property type="match status" value="1"/>
</dbReference>
<dbReference type="InterPro" id="IPR003613">
    <property type="entry name" value="Ubox_domain"/>
</dbReference>
<comment type="caution">
    <text evidence="2">The sequence shown here is derived from an EMBL/GenBank/DDBJ whole genome shotgun (WGS) entry which is preliminary data.</text>
</comment>
<dbReference type="SUPFAM" id="SSF57850">
    <property type="entry name" value="RING/U-box"/>
    <property type="match status" value="1"/>
</dbReference>
<name>A0A5J4UGB3_9EUKA</name>
<proteinExistence type="predicted"/>
<dbReference type="InterPro" id="IPR013083">
    <property type="entry name" value="Znf_RING/FYVE/PHD"/>
</dbReference>
<dbReference type="GO" id="GO:0016567">
    <property type="term" value="P:protein ubiquitination"/>
    <property type="evidence" value="ECO:0007669"/>
    <property type="project" value="InterPro"/>
</dbReference>
<dbReference type="InterPro" id="IPR052608">
    <property type="entry name" value="U-box_domain_protein"/>
</dbReference>
<evidence type="ECO:0000313" key="2">
    <source>
        <dbReference type="EMBL" id="KAA6369708.1"/>
    </source>
</evidence>
<dbReference type="PANTHER" id="PTHR45958:SF18">
    <property type="entry name" value="U-BOX DOMAIN-CONTAINING PROTEIN"/>
    <property type="match status" value="1"/>
</dbReference>
<evidence type="ECO:0000259" key="1">
    <source>
        <dbReference type="SMART" id="SM00504"/>
    </source>
</evidence>
<sequence length="85" mass="9841">MPLMTQYQEEAKGFCCSLTSKIMLDPVKDSQGHVFNRADIEAFLVDTEQCPLTQHALKINQLIPMTELKKTIEKYLNDNPERRSR</sequence>
<dbReference type="EMBL" id="SNRW01016107">
    <property type="protein sequence ID" value="KAA6369708.1"/>
    <property type="molecule type" value="Genomic_DNA"/>
</dbReference>
<dbReference type="Gene3D" id="3.30.40.10">
    <property type="entry name" value="Zinc/RING finger domain, C3HC4 (zinc finger)"/>
    <property type="match status" value="1"/>
</dbReference>
<organism evidence="2 3">
    <name type="scientific">Streblomastix strix</name>
    <dbReference type="NCBI Taxonomy" id="222440"/>
    <lineage>
        <taxon>Eukaryota</taxon>
        <taxon>Metamonada</taxon>
        <taxon>Preaxostyla</taxon>
        <taxon>Oxymonadida</taxon>
        <taxon>Streblomastigidae</taxon>
        <taxon>Streblomastix</taxon>
    </lineage>
</organism>
<protein>
    <recommendedName>
        <fullName evidence="1">U-box domain-containing protein</fullName>
    </recommendedName>
</protein>
<dbReference type="SMART" id="SM00504">
    <property type="entry name" value="Ubox"/>
    <property type="match status" value="1"/>
</dbReference>
<reference evidence="2 3" key="1">
    <citation type="submission" date="2019-03" db="EMBL/GenBank/DDBJ databases">
        <title>Single cell metagenomics reveals metabolic interactions within the superorganism composed of flagellate Streblomastix strix and complex community of Bacteroidetes bacteria on its surface.</title>
        <authorList>
            <person name="Treitli S.C."/>
            <person name="Kolisko M."/>
            <person name="Husnik F."/>
            <person name="Keeling P."/>
            <person name="Hampl V."/>
        </authorList>
    </citation>
    <scope>NUCLEOTIDE SEQUENCE [LARGE SCALE GENOMIC DNA]</scope>
    <source>
        <strain evidence="2">ST1C</strain>
    </source>
</reference>
<accession>A0A5J4UGB3</accession>
<dbReference type="OrthoDB" id="7537227at2759"/>
<gene>
    <name evidence="2" type="ORF">EZS28_034766</name>
</gene>
<dbReference type="AlphaFoldDB" id="A0A5J4UGB3"/>
<evidence type="ECO:0000313" key="3">
    <source>
        <dbReference type="Proteomes" id="UP000324800"/>
    </source>
</evidence>
<dbReference type="Proteomes" id="UP000324800">
    <property type="component" value="Unassembled WGS sequence"/>
</dbReference>
<feature type="domain" description="U-box" evidence="1">
    <location>
        <begin position="13"/>
        <end position="75"/>
    </location>
</feature>
<dbReference type="GO" id="GO:0004842">
    <property type="term" value="F:ubiquitin-protein transferase activity"/>
    <property type="evidence" value="ECO:0007669"/>
    <property type="project" value="InterPro"/>
</dbReference>